<reference evidence="1 2" key="1">
    <citation type="submission" date="2024-02" db="EMBL/GenBank/DDBJ databases">
        <title>Seven novel Bacillus-like species.</title>
        <authorList>
            <person name="Liu G."/>
        </authorList>
    </citation>
    <scope>NUCLEOTIDE SEQUENCE [LARGE SCALE GENOMIC DNA]</scope>
    <source>
        <strain evidence="1 2">FJAT-52054</strain>
    </source>
</reference>
<evidence type="ECO:0000313" key="1">
    <source>
        <dbReference type="EMBL" id="WXB96877.1"/>
    </source>
</evidence>
<dbReference type="EMBL" id="CP147407">
    <property type="protein sequence ID" value="WXB96877.1"/>
    <property type="molecule type" value="Genomic_DNA"/>
</dbReference>
<protein>
    <submittedName>
        <fullName evidence="1">Uncharacterized protein</fullName>
    </submittedName>
</protein>
<dbReference type="Proteomes" id="UP001377337">
    <property type="component" value="Chromosome"/>
</dbReference>
<dbReference type="RefSeq" id="WP_338779028.1">
    <property type="nucleotide sequence ID" value="NZ_CP147407.1"/>
</dbReference>
<evidence type="ECO:0000313" key="2">
    <source>
        <dbReference type="Proteomes" id="UP001377337"/>
    </source>
</evidence>
<name>A0ABZ2NI77_9BACI</name>
<gene>
    <name evidence="1" type="ORF">WCV65_20500</name>
</gene>
<organism evidence="1 2">
    <name type="scientific">Metabacillus sediminis</name>
    <dbReference type="NCBI Taxonomy" id="3117746"/>
    <lineage>
        <taxon>Bacteria</taxon>
        <taxon>Bacillati</taxon>
        <taxon>Bacillota</taxon>
        <taxon>Bacilli</taxon>
        <taxon>Bacillales</taxon>
        <taxon>Bacillaceae</taxon>
        <taxon>Metabacillus</taxon>
    </lineage>
</organism>
<keyword evidence="2" id="KW-1185">Reference proteome</keyword>
<accession>A0ABZ2NI77</accession>
<proteinExistence type="predicted"/>
<sequence>MVAISSIEQLKTLQADLEKLKEVHPGLFTQWIHLVNLTRQLQFKHHFMGSLLLDEEPGRYFPTSAKKSVILLYQKEAEKLKDDPDFPELKRILSHYHDTGFSKISRLSLGHPPESLVGVSIA</sequence>